<sequence>MINKITSLDFSKNPKLTYLGCMVNELTYLNLKNGNNTILTSLISAYNRLSCIQVDNKVYSDINWKSWKENTTSYSQDCSKTSNTTNPPVITATGNQSYCPLTNIKIVNDVTITDIDDTSTDAIYIQISSGYNNLQDQLFLNNVLAHPTVTSNWNASEGKLTLKSPIGIPVSYTDFEKAIKDIQFKNSSPAPTGIRNFSISIGQANYLPRNGHYYEYVPNLGITWTNAKNAADIRTYYGLKGYLATITAADEAQLAGKQAPGAGWIGGTDSETEGVWKWATGPEAGTVFWNGLANGSTPNFAFWNSNEPNQYAGVEEDFAHITAPGVGVAGSWNDLPIGGDPSGNYQPKGYIVEYGGTIGDPVLQLSTSTTLTIASITDTKPASRCDAGTITLQATASAGTINWYDATIGGTNMGSGPSFTSPNINTTTFYYVETTTANCSSTRTAVEAKINTTPTITSTNSAVTNCGSGLFTLKATTSAGTVNWYSQTGGVVVNTGLSYTTPFIAASTTYFSEATNNGCTNNTKVPVDLIVYPLPVVADETVKKCSSSTVQLDASLPNMTYLWSTGETTQTIEVPSNGIYTVDVTSLAPENCTSRKTITVQEDNKPEVKIVIVDETTVTIELIKEEDYFEYSIDGIHYQSSNVFTNAPSGLQTAYARDVNKCNTDSEPFVVIIVPKYFTPNNDGFNDVWEIKGLVNYPLAEVSLFDRYGKLIAQLHGFNRSWDGTYNKNQLPATDYWYVIKLDKDSPEVKGHFSLKR</sequence>
<feature type="domain" description="C-type lectin" evidence="1">
    <location>
        <begin position="209"/>
        <end position="334"/>
    </location>
</feature>
<dbReference type="InterPro" id="IPR016186">
    <property type="entry name" value="C-type_lectin-like/link_sf"/>
</dbReference>
<dbReference type="InterPro" id="IPR016187">
    <property type="entry name" value="CTDL_fold"/>
</dbReference>
<dbReference type="EMBL" id="QCZH01000020">
    <property type="protein sequence ID" value="PWA07686.1"/>
    <property type="molecule type" value="Genomic_DNA"/>
</dbReference>
<dbReference type="CDD" id="cd03603">
    <property type="entry name" value="CLECT_VCBS"/>
    <property type="match status" value="1"/>
</dbReference>
<dbReference type="Pfam" id="PF13585">
    <property type="entry name" value="CHU_C"/>
    <property type="match status" value="1"/>
</dbReference>
<dbReference type="AlphaFoldDB" id="A0A2U1JR65"/>
<name>A0A2U1JR65_9FLAO</name>
<dbReference type="NCBIfam" id="TIGR04131">
    <property type="entry name" value="Bac_Flav_CTERM"/>
    <property type="match status" value="1"/>
</dbReference>
<evidence type="ECO:0000259" key="1">
    <source>
        <dbReference type="PROSITE" id="PS50041"/>
    </source>
</evidence>
<evidence type="ECO:0000313" key="3">
    <source>
        <dbReference type="Proteomes" id="UP000245618"/>
    </source>
</evidence>
<dbReference type="InterPro" id="IPR026341">
    <property type="entry name" value="T9SS_type_B"/>
</dbReference>
<dbReference type="Proteomes" id="UP000245618">
    <property type="component" value="Unassembled WGS sequence"/>
</dbReference>
<dbReference type="Pfam" id="PF19081">
    <property type="entry name" value="Ig_7"/>
    <property type="match status" value="2"/>
</dbReference>
<keyword evidence="3" id="KW-1185">Reference proteome</keyword>
<dbReference type="SUPFAM" id="SSF56436">
    <property type="entry name" value="C-type lectin-like"/>
    <property type="match status" value="1"/>
</dbReference>
<dbReference type="PROSITE" id="PS50041">
    <property type="entry name" value="C_TYPE_LECTIN_2"/>
    <property type="match status" value="1"/>
</dbReference>
<gene>
    <name evidence="2" type="ORF">DB891_14275</name>
</gene>
<accession>A0A2U1JR65</accession>
<protein>
    <submittedName>
        <fullName evidence="2">Lectin</fullName>
    </submittedName>
</protein>
<dbReference type="Gene3D" id="3.10.100.10">
    <property type="entry name" value="Mannose-Binding Protein A, subunit A"/>
    <property type="match status" value="1"/>
</dbReference>
<organism evidence="2 3">
    <name type="scientific">Flavobacterium laiguense</name>
    <dbReference type="NCBI Taxonomy" id="2169409"/>
    <lineage>
        <taxon>Bacteria</taxon>
        <taxon>Pseudomonadati</taxon>
        <taxon>Bacteroidota</taxon>
        <taxon>Flavobacteriia</taxon>
        <taxon>Flavobacteriales</taxon>
        <taxon>Flavobacteriaceae</taxon>
        <taxon>Flavobacterium</taxon>
    </lineage>
</organism>
<proteinExistence type="predicted"/>
<reference evidence="2 3" key="1">
    <citation type="submission" date="2018-04" db="EMBL/GenBank/DDBJ databases">
        <title>Flavobacterium sp. nov., isolated from glacier ice.</title>
        <authorList>
            <person name="Liu Q."/>
            <person name="Xin Y.-H."/>
        </authorList>
    </citation>
    <scope>NUCLEOTIDE SEQUENCE [LARGE SCALE GENOMIC DNA]</scope>
    <source>
        <strain evidence="2 3">LB2P30</strain>
    </source>
</reference>
<comment type="caution">
    <text evidence="2">The sequence shown here is derived from an EMBL/GenBank/DDBJ whole genome shotgun (WGS) entry which is preliminary data.</text>
</comment>
<dbReference type="OrthoDB" id="9765926at2"/>
<evidence type="ECO:0000313" key="2">
    <source>
        <dbReference type="EMBL" id="PWA07686.1"/>
    </source>
</evidence>
<dbReference type="InterPro" id="IPR044023">
    <property type="entry name" value="Ig_7"/>
</dbReference>
<dbReference type="InterPro" id="IPR034007">
    <property type="entry name" value="CTLD_bac"/>
</dbReference>
<dbReference type="InterPro" id="IPR001304">
    <property type="entry name" value="C-type_lectin-like"/>
</dbReference>